<evidence type="ECO:0000313" key="5">
    <source>
        <dbReference type="Proteomes" id="UP000321595"/>
    </source>
</evidence>
<dbReference type="EMBL" id="CP042467">
    <property type="protein sequence ID" value="QED27865.1"/>
    <property type="molecule type" value="Genomic_DNA"/>
</dbReference>
<protein>
    <submittedName>
        <fullName evidence="4">Glycosyltransferase family 4 protein</fullName>
    </submittedName>
</protein>
<evidence type="ECO:0000256" key="1">
    <source>
        <dbReference type="ARBA" id="ARBA00022679"/>
    </source>
</evidence>
<dbReference type="Pfam" id="PF00534">
    <property type="entry name" value="Glycos_transf_1"/>
    <property type="match status" value="1"/>
</dbReference>
<dbReference type="OrthoDB" id="9767517at2"/>
<dbReference type="PANTHER" id="PTHR46401">
    <property type="entry name" value="GLYCOSYLTRANSFERASE WBBK-RELATED"/>
    <property type="match status" value="1"/>
</dbReference>
<feature type="domain" description="Glycosyltransferase subfamily 4-like N-terminal" evidence="3">
    <location>
        <begin position="29"/>
        <end position="193"/>
    </location>
</feature>
<dbReference type="Gene3D" id="3.40.50.2000">
    <property type="entry name" value="Glycogen Phosphorylase B"/>
    <property type="match status" value="2"/>
</dbReference>
<dbReference type="CDD" id="cd03809">
    <property type="entry name" value="GT4_MtfB-like"/>
    <property type="match status" value="1"/>
</dbReference>
<evidence type="ECO:0000259" key="3">
    <source>
        <dbReference type="Pfam" id="PF13439"/>
    </source>
</evidence>
<gene>
    <name evidence="4" type="ORF">FRD01_11585</name>
</gene>
<dbReference type="InterPro" id="IPR028098">
    <property type="entry name" value="Glyco_trans_4-like_N"/>
</dbReference>
<proteinExistence type="predicted"/>
<reference evidence="4 5" key="1">
    <citation type="submission" date="2019-08" db="EMBL/GenBank/DDBJ databases">
        <authorList>
            <person name="Liang Q."/>
        </authorList>
    </citation>
    <scope>NUCLEOTIDE SEQUENCE [LARGE SCALE GENOMIC DNA]</scope>
    <source>
        <strain evidence="4 5">V1718</strain>
    </source>
</reference>
<keyword evidence="1 4" id="KW-0808">Transferase</keyword>
<dbReference type="InterPro" id="IPR001296">
    <property type="entry name" value="Glyco_trans_1"/>
</dbReference>
<dbReference type="GO" id="GO:0016757">
    <property type="term" value="F:glycosyltransferase activity"/>
    <property type="evidence" value="ECO:0007669"/>
    <property type="project" value="InterPro"/>
</dbReference>
<dbReference type="GO" id="GO:0009103">
    <property type="term" value="P:lipopolysaccharide biosynthetic process"/>
    <property type="evidence" value="ECO:0007669"/>
    <property type="project" value="TreeGrafter"/>
</dbReference>
<dbReference type="SUPFAM" id="SSF53756">
    <property type="entry name" value="UDP-Glycosyltransferase/glycogen phosphorylase"/>
    <property type="match status" value="1"/>
</dbReference>
<dbReference type="Pfam" id="PF13439">
    <property type="entry name" value="Glyco_transf_4"/>
    <property type="match status" value="1"/>
</dbReference>
<dbReference type="KEGG" id="bbae:FRD01_11585"/>
<dbReference type="PANTHER" id="PTHR46401:SF2">
    <property type="entry name" value="GLYCOSYLTRANSFERASE WBBK-RELATED"/>
    <property type="match status" value="1"/>
</dbReference>
<name>A0A5B8XQQ6_9DELT</name>
<keyword evidence="5" id="KW-1185">Reference proteome</keyword>
<evidence type="ECO:0000313" key="4">
    <source>
        <dbReference type="EMBL" id="QED27865.1"/>
    </source>
</evidence>
<evidence type="ECO:0000259" key="2">
    <source>
        <dbReference type="Pfam" id="PF00534"/>
    </source>
</evidence>
<dbReference type="AlphaFoldDB" id="A0A5B8XQQ6"/>
<feature type="domain" description="Glycosyl transferase family 1" evidence="2">
    <location>
        <begin position="215"/>
        <end position="370"/>
    </location>
</feature>
<accession>A0A5B8XQQ6</accession>
<sequence>MACSARPRYLAQTMSKITIDARYIGPETSGIGRYTENLIRELLEADPNLRLRLVTDPRKPDAGFSSSPHQERLEFKTFGAEPNSLRTRHVLGRSLKFEAGEIFHSPFNILPAGLRAKKVFTLHDIMWLLDVNYCTSIWWRKLVTGTFYKTLIPKSAHEADQVMTVSHASRMEIEEYFPHLQGRVSVTYNAVDPYFQPLDPKVAIPHLEKHFDPLDPFVLIVGQGTPYKNHKRALEAFAQAFEDVPEMKCVVVRRLNRTDDELAEIKARPGMQGRIIQLEHIGIDTLRALYSMAHIFLFPSLYEGFGLPSLEAMACGTPVVTSNYGAMAEVAGGAAELVNPKEVSSIAAGLRHLWDDKAHHQLLSERAIKRAGEFSWQRCAEQAQAVYQRMRSE</sequence>
<organism evidence="4 5">
    <name type="scientific">Microvenator marinus</name>
    <dbReference type="NCBI Taxonomy" id="2600177"/>
    <lineage>
        <taxon>Bacteria</taxon>
        <taxon>Deltaproteobacteria</taxon>
        <taxon>Bradymonadales</taxon>
        <taxon>Microvenatoraceae</taxon>
        <taxon>Microvenator</taxon>
    </lineage>
</organism>
<dbReference type="Proteomes" id="UP000321595">
    <property type="component" value="Chromosome"/>
</dbReference>